<reference evidence="2 3" key="1">
    <citation type="journal article" date="2015" name="Nature">
        <title>rRNA introns, odd ribosomes, and small enigmatic genomes across a large radiation of phyla.</title>
        <authorList>
            <person name="Brown C.T."/>
            <person name="Hug L.A."/>
            <person name="Thomas B.C."/>
            <person name="Sharon I."/>
            <person name="Castelle C.J."/>
            <person name="Singh A."/>
            <person name="Wilkins M.J."/>
            <person name="Williams K.H."/>
            <person name="Banfield J.F."/>
        </authorList>
    </citation>
    <scope>NUCLEOTIDE SEQUENCE [LARGE SCALE GENOMIC DNA]</scope>
</reference>
<comment type="caution">
    <text evidence="2">The sequence shown here is derived from an EMBL/GenBank/DDBJ whole genome shotgun (WGS) entry which is preliminary data.</text>
</comment>
<dbReference type="EMBL" id="LCRD01000025">
    <property type="protein sequence ID" value="KKW30028.1"/>
    <property type="molecule type" value="Genomic_DNA"/>
</dbReference>
<keyword evidence="1" id="KW-1133">Transmembrane helix</keyword>
<dbReference type="AlphaFoldDB" id="A0A0G1XFH6"/>
<accession>A0A0G1XFH6</accession>
<evidence type="ECO:0000313" key="2">
    <source>
        <dbReference type="EMBL" id="KKW30028.1"/>
    </source>
</evidence>
<protein>
    <submittedName>
        <fullName evidence="2">Uncharacterized protein</fullName>
    </submittedName>
</protein>
<gene>
    <name evidence="2" type="ORF">UY72_C0025G0004</name>
</gene>
<organism evidence="2 3">
    <name type="scientific">Candidatus Uhrbacteria bacterium GW2011_GWD2_52_7</name>
    <dbReference type="NCBI Taxonomy" id="1618989"/>
    <lineage>
        <taxon>Bacteria</taxon>
        <taxon>Candidatus Uhriibacteriota</taxon>
    </lineage>
</organism>
<keyword evidence="1" id="KW-0472">Membrane</keyword>
<feature type="transmembrane region" description="Helical" evidence="1">
    <location>
        <begin position="62"/>
        <end position="82"/>
    </location>
</feature>
<evidence type="ECO:0000256" key="1">
    <source>
        <dbReference type="SAM" id="Phobius"/>
    </source>
</evidence>
<dbReference type="Proteomes" id="UP000034846">
    <property type="component" value="Unassembled WGS sequence"/>
</dbReference>
<keyword evidence="1" id="KW-0812">Transmembrane</keyword>
<proteinExistence type="predicted"/>
<sequence length="195" mass="21307">MWLVIVYGSWTFADNPDPRAITIGNSHVRYWLPLFVLGSAFAGYAFRVAFGAVAKHHLRLAQVALALSLVASVGLSAGLVFAGSDGLLANRAAMSSFAQKREAIVAATEEHAVIVVDRADKYLFPYRSVVVPLRSEATYAAMPELVEAGPLYYFGITFPSQDIEYLNNEKLLGLGLRIDHVLTVNEESLYRISGL</sequence>
<evidence type="ECO:0000313" key="3">
    <source>
        <dbReference type="Proteomes" id="UP000034846"/>
    </source>
</evidence>
<name>A0A0G1XFH6_9BACT</name>
<feature type="transmembrane region" description="Helical" evidence="1">
    <location>
        <begin position="30"/>
        <end position="50"/>
    </location>
</feature>